<organism evidence="1 2">
    <name type="scientific">Actinomyces graevenitzii F0530</name>
    <dbReference type="NCBI Taxonomy" id="1321817"/>
    <lineage>
        <taxon>Bacteria</taxon>
        <taxon>Bacillati</taxon>
        <taxon>Actinomycetota</taxon>
        <taxon>Actinomycetes</taxon>
        <taxon>Actinomycetales</taxon>
        <taxon>Actinomycetaceae</taxon>
        <taxon>Actinomyces</taxon>
    </lineage>
</organism>
<reference evidence="1 2" key="1">
    <citation type="submission" date="2013-08" db="EMBL/GenBank/DDBJ databases">
        <authorList>
            <person name="Weinstock G."/>
            <person name="Sodergren E."/>
            <person name="Wylie T."/>
            <person name="Fulton L."/>
            <person name="Fulton R."/>
            <person name="Fronick C."/>
            <person name="O'Laughlin M."/>
            <person name="Godfrey J."/>
            <person name="Miner T."/>
            <person name="Herter B."/>
            <person name="Appelbaum E."/>
            <person name="Cordes M."/>
            <person name="Lek S."/>
            <person name="Wollam A."/>
            <person name="Pepin K.H."/>
            <person name="Palsikar V.B."/>
            <person name="Mitreva M."/>
            <person name="Wilson R.K."/>
        </authorList>
    </citation>
    <scope>NUCLEOTIDE SEQUENCE [LARGE SCALE GENOMIC DNA]</scope>
    <source>
        <strain evidence="1 2">F0530</strain>
    </source>
</reference>
<comment type="caution">
    <text evidence="1">The sequence shown here is derived from an EMBL/GenBank/DDBJ whole genome shotgun (WGS) entry which is preliminary data.</text>
</comment>
<dbReference type="Proteomes" id="UP000016481">
    <property type="component" value="Unassembled WGS sequence"/>
</dbReference>
<proteinExistence type="predicted"/>
<dbReference type="AlphaFoldDB" id="U1PE24"/>
<accession>U1PE24</accession>
<gene>
    <name evidence="1" type="ORF">HMPREF1978_01423</name>
</gene>
<dbReference type="PATRIC" id="fig|1321817.3.peg.1252"/>
<dbReference type="HOGENOM" id="CLU_3228322_0_0_11"/>
<protein>
    <submittedName>
        <fullName evidence="1">Uncharacterized protein</fullName>
    </submittedName>
</protein>
<evidence type="ECO:0000313" key="1">
    <source>
        <dbReference type="EMBL" id="ERH14855.1"/>
    </source>
</evidence>
<name>U1PE24_9ACTO</name>
<evidence type="ECO:0000313" key="2">
    <source>
        <dbReference type="Proteomes" id="UP000016481"/>
    </source>
</evidence>
<sequence length="43" mass="4483">MDRPARLRRAAACAEAGLAWSGGPAARLAPELARPETAQQTGH</sequence>
<dbReference type="EMBL" id="AWSC01000060">
    <property type="protein sequence ID" value="ERH14855.1"/>
    <property type="molecule type" value="Genomic_DNA"/>
</dbReference>